<sequence>MEDQDEGAREDEFPALAREWLLPLTHALTVMWSLWKLTAHSVSGASSGRVRTPRRLLEAQFGRTRSETDECLSGLKVGTIDLKMF</sequence>
<dbReference type="Proteomes" id="UP000283210">
    <property type="component" value="Chromosome 19"/>
</dbReference>
<protein>
    <submittedName>
        <fullName evidence="1">Uncharacterized protein</fullName>
    </submittedName>
</protein>
<gene>
    <name evidence="1" type="ORF">OJAV_G00187330</name>
</gene>
<keyword evidence="2" id="KW-1185">Reference proteome</keyword>
<accession>A0A437CA14</accession>
<organism evidence="1 2">
    <name type="scientific">Oryzias javanicus</name>
    <name type="common">Javanese ricefish</name>
    <name type="synonym">Aplocheilus javanicus</name>
    <dbReference type="NCBI Taxonomy" id="123683"/>
    <lineage>
        <taxon>Eukaryota</taxon>
        <taxon>Metazoa</taxon>
        <taxon>Chordata</taxon>
        <taxon>Craniata</taxon>
        <taxon>Vertebrata</taxon>
        <taxon>Euteleostomi</taxon>
        <taxon>Actinopterygii</taxon>
        <taxon>Neopterygii</taxon>
        <taxon>Teleostei</taxon>
        <taxon>Neoteleostei</taxon>
        <taxon>Acanthomorphata</taxon>
        <taxon>Ovalentaria</taxon>
        <taxon>Atherinomorphae</taxon>
        <taxon>Beloniformes</taxon>
        <taxon>Adrianichthyidae</taxon>
        <taxon>Oryziinae</taxon>
        <taxon>Oryzias</taxon>
    </lineage>
</organism>
<dbReference type="EMBL" id="CM012455">
    <property type="protein sequence ID" value="RVE59304.1"/>
    <property type="molecule type" value="Genomic_DNA"/>
</dbReference>
<dbReference type="AlphaFoldDB" id="A0A437CA14"/>
<evidence type="ECO:0000313" key="1">
    <source>
        <dbReference type="EMBL" id="RVE59304.1"/>
    </source>
</evidence>
<reference evidence="1 2" key="1">
    <citation type="submission" date="2018-11" db="EMBL/GenBank/DDBJ databases">
        <authorList>
            <person name="Lopez-Roques C."/>
            <person name="Donnadieu C."/>
            <person name="Bouchez O."/>
            <person name="Klopp C."/>
            <person name="Cabau C."/>
            <person name="Zahm M."/>
        </authorList>
    </citation>
    <scope>NUCLEOTIDE SEQUENCE [LARGE SCALE GENOMIC DNA]</scope>
    <source>
        <strain evidence="1">RS831</strain>
        <tissue evidence="1">Whole body</tissue>
    </source>
</reference>
<reference evidence="1 2" key="2">
    <citation type="submission" date="2019-01" db="EMBL/GenBank/DDBJ databases">
        <title>A chromosome length genome reference of the Java medaka (oryzias javanicus).</title>
        <authorList>
            <person name="Herpin A."/>
            <person name="Takehana Y."/>
            <person name="Naruse K."/>
            <person name="Ansai S."/>
            <person name="Kawaguchi M."/>
        </authorList>
    </citation>
    <scope>NUCLEOTIDE SEQUENCE [LARGE SCALE GENOMIC DNA]</scope>
    <source>
        <strain evidence="1">RS831</strain>
        <tissue evidence="1">Whole body</tissue>
    </source>
</reference>
<name>A0A437CA14_ORYJA</name>
<evidence type="ECO:0000313" key="2">
    <source>
        <dbReference type="Proteomes" id="UP000283210"/>
    </source>
</evidence>
<proteinExistence type="predicted"/>